<proteinExistence type="predicted"/>
<accession>A0A835R487</accession>
<protein>
    <submittedName>
        <fullName evidence="1">Uncharacterized protein</fullName>
    </submittedName>
</protein>
<name>A0A835R487_VANPL</name>
<reference evidence="1 2" key="1">
    <citation type="journal article" date="2020" name="Nat. Food">
        <title>A phased Vanilla planifolia genome enables genetic improvement of flavour and production.</title>
        <authorList>
            <person name="Hasing T."/>
            <person name="Tang H."/>
            <person name="Brym M."/>
            <person name="Khazi F."/>
            <person name="Huang T."/>
            <person name="Chambers A.H."/>
        </authorList>
    </citation>
    <scope>NUCLEOTIDE SEQUENCE [LARGE SCALE GENOMIC DNA]</scope>
    <source>
        <tissue evidence="1">Leaf</tissue>
    </source>
</reference>
<sequence length="218" mass="24978">MEETNKVNMLQYLMKNLIIKYHQVKNSMTEDMYPKYQQTILIPHHKTTLDTLYHSKNNNGETVATNLYYLTSILIQKPTSSNLKDDGTFSSKRNEAFLRYELLTDLQKQLTSILSQQNGNSNVAKGCMPSLHNPKQEHHTPLHSSDIAKRMKLAEKWSTVSTRHNPMDSPDQSLACYGLPHMRCRDGVIAKVQEKKFACTTSMIRCRRSGTKCLAQNV</sequence>
<evidence type="ECO:0000313" key="1">
    <source>
        <dbReference type="EMBL" id="KAG0483373.1"/>
    </source>
</evidence>
<evidence type="ECO:0000313" key="2">
    <source>
        <dbReference type="Proteomes" id="UP000639772"/>
    </source>
</evidence>
<dbReference type="OrthoDB" id="1885127at2759"/>
<organism evidence="1 2">
    <name type="scientific">Vanilla planifolia</name>
    <name type="common">Vanilla</name>
    <dbReference type="NCBI Taxonomy" id="51239"/>
    <lineage>
        <taxon>Eukaryota</taxon>
        <taxon>Viridiplantae</taxon>
        <taxon>Streptophyta</taxon>
        <taxon>Embryophyta</taxon>
        <taxon>Tracheophyta</taxon>
        <taxon>Spermatophyta</taxon>
        <taxon>Magnoliopsida</taxon>
        <taxon>Liliopsida</taxon>
        <taxon>Asparagales</taxon>
        <taxon>Orchidaceae</taxon>
        <taxon>Vanilloideae</taxon>
        <taxon>Vanilleae</taxon>
        <taxon>Vanilla</taxon>
    </lineage>
</organism>
<gene>
    <name evidence="1" type="ORF">HPP92_011457</name>
</gene>
<comment type="caution">
    <text evidence="1">The sequence shown here is derived from an EMBL/GenBank/DDBJ whole genome shotgun (WGS) entry which is preliminary data.</text>
</comment>
<dbReference type="AlphaFoldDB" id="A0A835R487"/>
<dbReference type="EMBL" id="JADCNM010000005">
    <property type="protein sequence ID" value="KAG0483373.1"/>
    <property type="molecule type" value="Genomic_DNA"/>
</dbReference>
<dbReference type="Proteomes" id="UP000639772">
    <property type="component" value="Unassembled WGS sequence"/>
</dbReference>